<keyword evidence="2 5" id="KW-0812">Transmembrane</keyword>
<name>D1AJB6_SEBTE</name>
<evidence type="ECO:0000256" key="3">
    <source>
        <dbReference type="ARBA" id="ARBA00022989"/>
    </source>
</evidence>
<proteinExistence type="predicted"/>
<feature type="transmembrane region" description="Helical" evidence="5">
    <location>
        <begin position="177"/>
        <end position="196"/>
    </location>
</feature>
<reference evidence="6 7" key="2">
    <citation type="journal article" date="2010" name="Stand. Genomic Sci.">
        <title>Complete genome sequence of Sebaldella termitidis type strain (NCTC 11300).</title>
        <authorList>
            <person name="Harmon-Smith M."/>
            <person name="Celia L."/>
            <person name="Chertkov O."/>
            <person name="Lapidus A."/>
            <person name="Copeland A."/>
            <person name="Glavina Del Rio T."/>
            <person name="Nolan M."/>
            <person name="Lucas S."/>
            <person name="Tice H."/>
            <person name="Cheng J.F."/>
            <person name="Han C."/>
            <person name="Detter J.C."/>
            <person name="Bruce D."/>
            <person name="Goodwin L."/>
            <person name="Pitluck S."/>
            <person name="Pati A."/>
            <person name="Liolios K."/>
            <person name="Ivanova N."/>
            <person name="Mavromatis K."/>
            <person name="Mikhailova N."/>
            <person name="Chen A."/>
            <person name="Palaniappan K."/>
            <person name="Land M."/>
            <person name="Hauser L."/>
            <person name="Chang Y.J."/>
            <person name="Jeffries C.D."/>
            <person name="Brettin T."/>
            <person name="Goker M."/>
            <person name="Beck B."/>
            <person name="Bristow J."/>
            <person name="Eisen J.A."/>
            <person name="Markowitz V."/>
            <person name="Hugenholtz P."/>
            <person name="Kyrpides N.C."/>
            <person name="Klenk H.P."/>
            <person name="Chen F."/>
        </authorList>
    </citation>
    <scope>NUCLEOTIDE SEQUENCE [LARGE SCALE GENOMIC DNA]</scope>
    <source>
        <strain evidence="7">ATCC 33386 / NCTC 11300</strain>
    </source>
</reference>
<reference evidence="7" key="1">
    <citation type="submission" date="2009-09" db="EMBL/GenBank/DDBJ databases">
        <title>The complete chromosome of Sebaldella termitidis ATCC 33386.</title>
        <authorList>
            <consortium name="US DOE Joint Genome Institute (JGI-PGF)"/>
            <person name="Lucas S."/>
            <person name="Copeland A."/>
            <person name="Lapidus A."/>
            <person name="Glavina del Rio T."/>
            <person name="Dalin E."/>
            <person name="Tice H."/>
            <person name="Bruce D."/>
            <person name="Goodwin L."/>
            <person name="Pitluck S."/>
            <person name="Kyrpides N."/>
            <person name="Mavromatis K."/>
            <person name="Ivanova N."/>
            <person name="Mikhailova N."/>
            <person name="Sims D."/>
            <person name="Meincke L."/>
            <person name="Brettin T."/>
            <person name="Detter J.C."/>
            <person name="Han C."/>
            <person name="Larimer F."/>
            <person name="Land M."/>
            <person name="Hauser L."/>
            <person name="Markowitz V."/>
            <person name="Cheng J.F."/>
            <person name="Hugenholtz P."/>
            <person name="Woyke T."/>
            <person name="Wu D."/>
            <person name="Eisen J.A."/>
        </authorList>
    </citation>
    <scope>NUCLEOTIDE SEQUENCE [LARGE SCALE GENOMIC DNA]</scope>
    <source>
        <strain evidence="7">ATCC 33386 / NCTC 11300</strain>
    </source>
</reference>
<sequence>MTLKTLYIYQRERFPVLKNGLLILILSVSTLCFTRVLRNNYEFPSLEEAVIVFVIMFIFFLQLRIADEFKDFEEDMKYRAYRPVPRGLVSLKELRNMGIAGFFIQLALILLFNKDVLIIFFIVYLYILLMTKEFFVPEWLNKHQAVYMISHMIIMLLFHLFIIIYQLGVFPGKDSQLYIVLYLIIGFLNGMSAEIGRKIRAPEDEENGVVTYSKIWGINNSVFIFVFIQILSFVLCLITAVKTDSLFLTAVILGFLVILTVIKASGFIKISKNGKIFEILSGVWILAVYLVLGIIPLIKG</sequence>
<organism evidence="6 7">
    <name type="scientific">Sebaldella termitidis (strain ATCC 33386 / NCTC 11300)</name>
    <dbReference type="NCBI Taxonomy" id="526218"/>
    <lineage>
        <taxon>Bacteria</taxon>
        <taxon>Fusobacteriati</taxon>
        <taxon>Fusobacteriota</taxon>
        <taxon>Fusobacteriia</taxon>
        <taxon>Fusobacteriales</taxon>
        <taxon>Leptotrichiaceae</taxon>
        <taxon>Sebaldella</taxon>
    </lineage>
</organism>
<accession>D1AJB6</accession>
<evidence type="ECO:0000313" key="6">
    <source>
        <dbReference type="EMBL" id="ACZ08804.1"/>
    </source>
</evidence>
<evidence type="ECO:0000256" key="5">
    <source>
        <dbReference type="SAM" id="Phobius"/>
    </source>
</evidence>
<dbReference type="KEGG" id="str:Sterm_1948"/>
<dbReference type="STRING" id="526218.Sterm_1948"/>
<feature type="transmembrane region" description="Helical" evidence="5">
    <location>
        <begin position="217"/>
        <end position="240"/>
    </location>
</feature>
<dbReference type="Proteomes" id="UP000000845">
    <property type="component" value="Chromosome"/>
</dbReference>
<feature type="transmembrane region" description="Helical" evidence="5">
    <location>
        <begin position="20"/>
        <end position="37"/>
    </location>
</feature>
<feature type="transmembrane region" description="Helical" evidence="5">
    <location>
        <begin position="145"/>
        <end position="165"/>
    </location>
</feature>
<feature type="transmembrane region" description="Helical" evidence="5">
    <location>
        <begin position="49"/>
        <end position="66"/>
    </location>
</feature>
<protein>
    <submittedName>
        <fullName evidence="6">UbiA prenyltransferase</fullName>
    </submittedName>
</protein>
<dbReference type="Pfam" id="PF01040">
    <property type="entry name" value="UbiA"/>
    <property type="match status" value="1"/>
</dbReference>
<comment type="subcellular location">
    <subcellularLocation>
        <location evidence="1">Membrane</location>
        <topology evidence="1">Multi-pass membrane protein</topology>
    </subcellularLocation>
</comment>
<dbReference type="InterPro" id="IPR044878">
    <property type="entry name" value="UbiA_sf"/>
</dbReference>
<dbReference type="GO" id="GO:0016020">
    <property type="term" value="C:membrane"/>
    <property type="evidence" value="ECO:0007669"/>
    <property type="project" value="UniProtKB-SubCell"/>
</dbReference>
<feature type="transmembrane region" description="Helical" evidence="5">
    <location>
        <begin position="246"/>
        <end position="264"/>
    </location>
</feature>
<keyword evidence="3 5" id="KW-1133">Transmembrane helix</keyword>
<evidence type="ECO:0000313" key="7">
    <source>
        <dbReference type="Proteomes" id="UP000000845"/>
    </source>
</evidence>
<dbReference type="RefSeq" id="WP_012861398.1">
    <property type="nucleotide sequence ID" value="NC_013517.1"/>
</dbReference>
<feature type="transmembrane region" description="Helical" evidence="5">
    <location>
        <begin position="276"/>
        <end position="298"/>
    </location>
</feature>
<dbReference type="GO" id="GO:0016765">
    <property type="term" value="F:transferase activity, transferring alkyl or aryl (other than methyl) groups"/>
    <property type="evidence" value="ECO:0007669"/>
    <property type="project" value="InterPro"/>
</dbReference>
<dbReference type="AlphaFoldDB" id="D1AJB6"/>
<evidence type="ECO:0000256" key="2">
    <source>
        <dbReference type="ARBA" id="ARBA00022692"/>
    </source>
</evidence>
<dbReference type="InterPro" id="IPR000537">
    <property type="entry name" value="UbiA_prenyltransferase"/>
</dbReference>
<dbReference type="Gene3D" id="1.10.357.140">
    <property type="entry name" value="UbiA prenyltransferase"/>
    <property type="match status" value="1"/>
</dbReference>
<dbReference type="eggNOG" id="COG0382">
    <property type="taxonomic scope" value="Bacteria"/>
</dbReference>
<evidence type="ECO:0000256" key="4">
    <source>
        <dbReference type="ARBA" id="ARBA00023136"/>
    </source>
</evidence>
<dbReference type="HOGENOM" id="CLU_079320_0_0_0"/>
<keyword evidence="7" id="KW-1185">Reference proteome</keyword>
<dbReference type="EMBL" id="CP001739">
    <property type="protein sequence ID" value="ACZ08804.1"/>
    <property type="molecule type" value="Genomic_DNA"/>
</dbReference>
<evidence type="ECO:0000256" key="1">
    <source>
        <dbReference type="ARBA" id="ARBA00004141"/>
    </source>
</evidence>
<gene>
    <name evidence="6" type="ordered locus">Sterm_1948</name>
</gene>
<keyword evidence="4 5" id="KW-0472">Membrane</keyword>